<keyword evidence="2" id="KW-1185">Reference proteome</keyword>
<gene>
    <name evidence="1" type="ORF">Hamer_G024040</name>
</gene>
<dbReference type="EMBL" id="JAHLQT010001460">
    <property type="protein sequence ID" value="KAG7177877.1"/>
    <property type="molecule type" value="Genomic_DNA"/>
</dbReference>
<feature type="non-terminal residue" evidence="1">
    <location>
        <position position="1"/>
    </location>
</feature>
<name>A0A8J5NDT1_HOMAM</name>
<evidence type="ECO:0000313" key="2">
    <source>
        <dbReference type="Proteomes" id="UP000747542"/>
    </source>
</evidence>
<dbReference type="Proteomes" id="UP000747542">
    <property type="component" value="Unassembled WGS sequence"/>
</dbReference>
<reference evidence="1" key="1">
    <citation type="journal article" date="2021" name="Sci. Adv.">
        <title>The American lobster genome reveals insights on longevity, neural, and immune adaptations.</title>
        <authorList>
            <person name="Polinski J.M."/>
            <person name="Zimin A.V."/>
            <person name="Clark K.F."/>
            <person name="Kohn A.B."/>
            <person name="Sadowski N."/>
            <person name="Timp W."/>
            <person name="Ptitsyn A."/>
            <person name="Khanna P."/>
            <person name="Romanova D.Y."/>
            <person name="Williams P."/>
            <person name="Greenwood S.J."/>
            <person name="Moroz L.L."/>
            <person name="Walt D.R."/>
            <person name="Bodnar A.G."/>
        </authorList>
    </citation>
    <scope>NUCLEOTIDE SEQUENCE</scope>
    <source>
        <strain evidence="1">GMGI-L3</strain>
    </source>
</reference>
<comment type="caution">
    <text evidence="1">The sequence shown here is derived from an EMBL/GenBank/DDBJ whole genome shotgun (WGS) entry which is preliminary data.</text>
</comment>
<accession>A0A8J5NDT1</accession>
<proteinExistence type="predicted"/>
<organism evidence="1 2">
    <name type="scientific">Homarus americanus</name>
    <name type="common">American lobster</name>
    <dbReference type="NCBI Taxonomy" id="6706"/>
    <lineage>
        <taxon>Eukaryota</taxon>
        <taxon>Metazoa</taxon>
        <taxon>Ecdysozoa</taxon>
        <taxon>Arthropoda</taxon>
        <taxon>Crustacea</taxon>
        <taxon>Multicrustacea</taxon>
        <taxon>Malacostraca</taxon>
        <taxon>Eumalacostraca</taxon>
        <taxon>Eucarida</taxon>
        <taxon>Decapoda</taxon>
        <taxon>Pleocyemata</taxon>
        <taxon>Astacidea</taxon>
        <taxon>Nephropoidea</taxon>
        <taxon>Nephropidae</taxon>
        <taxon>Homarus</taxon>
    </lineage>
</organism>
<evidence type="ECO:0000313" key="1">
    <source>
        <dbReference type="EMBL" id="KAG7177877.1"/>
    </source>
</evidence>
<dbReference type="AlphaFoldDB" id="A0A8J5NDT1"/>
<sequence>MICPRTWITLRIACVSPGGSTTRRRLMSSTTTPAPTRRKPTYVSTRPILIAIVSRPTCGRRCWRGPVVLVYRRASWL</sequence>
<protein>
    <submittedName>
        <fullName evidence="1">Uncharacterized protein</fullName>
    </submittedName>
</protein>